<evidence type="ECO:0000313" key="11">
    <source>
        <dbReference type="EMBL" id="KHD85891.1"/>
    </source>
</evidence>
<dbReference type="GO" id="GO:0019301">
    <property type="term" value="P:rhamnose catabolic process"/>
    <property type="evidence" value="ECO:0007669"/>
    <property type="project" value="UniProtKB-UniRule"/>
</dbReference>
<keyword evidence="2 7" id="KW-0808">Transferase</keyword>
<evidence type="ECO:0000256" key="1">
    <source>
        <dbReference type="ARBA" id="ARBA00009156"/>
    </source>
</evidence>
<dbReference type="Pfam" id="PF00370">
    <property type="entry name" value="FGGY_N"/>
    <property type="match status" value="1"/>
</dbReference>
<evidence type="ECO:0000259" key="10">
    <source>
        <dbReference type="Pfam" id="PF02782"/>
    </source>
</evidence>
<dbReference type="InterPro" id="IPR000577">
    <property type="entry name" value="Carb_kinase_FGGY"/>
</dbReference>
<sequence>MQYVAVDIGASSGRLILGEIKNGKLQIKEVSRFANGFTNEEGTCYWDLDHLLNQILLGLQKIKSMGYEQCVLGIDTWAVDYVLVDENGKRLREAVSYRDDRTMNTINIITKQRSKKEIYQKTGIQFQPFNTIYQLYEEDQKLLSAANTILMIPDYLGYCLTGVAVTEETNGSTTQLLNIHEHQFDSDLLALISVKKEQFARLVEPGTKLGTLKKEWFPSYDLPDVQVIAVASHDTASAIVGTPGVGNDWAYLSSGTWSLLGIENNEPIVKDEALQGNYTNEWGAFKTVRFLKNIMGMWLIQEVRRILPINYTFPQLVEEAKKVNAFKQFVNFNDERFLNPDNMIEEIQSYCRSTNQEIPISPGELANCIYNNLAIIYAIAIDELEKITGKKIERLHIVGGGSNNEWLNQLTANLSGRTVLAGPSEATAIGNVMMQMITTEEVTDLFAARNLIRHSFQIHVYQPEAINRMAIINQYKEVVNSDYTTSSTSL</sequence>
<comment type="pathway">
    <text evidence="7">Carbohydrate degradation; L-rhamnose degradation; glycerone phosphate from L-rhamnose: step 2/3.</text>
</comment>
<feature type="binding site" evidence="7">
    <location>
        <position position="78"/>
    </location>
    <ligand>
        <name>substrate</name>
    </ligand>
</feature>
<comment type="caution">
    <text evidence="7">Lacks conserved residue(s) required for the propagation of feature annotation.</text>
</comment>
<reference evidence="11 13" key="1">
    <citation type="submission" date="2014-10" db="EMBL/GenBank/DDBJ databases">
        <title>Draft genome of phytase producing Bacillus ginsengihumi strain M2.11.</title>
        <authorList>
            <person name="Toymentseva A."/>
            <person name="Boulygina E.A."/>
            <person name="Kazakov S.V."/>
            <person name="Kayumov I."/>
            <person name="Suleimanova A.D."/>
            <person name="Mardanova A.M."/>
            <person name="Maria S.N."/>
            <person name="Sergey M.Y."/>
            <person name="Sharipova M.R."/>
        </authorList>
    </citation>
    <scope>NUCLEOTIDE SEQUENCE [LARGE SCALE GENOMIC DNA]</scope>
    <source>
        <strain evidence="11 13">M2.11</strain>
    </source>
</reference>
<comment type="similarity">
    <text evidence="7">Belongs to the rhamnulokinase family.</text>
</comment>
<evidence type="ECO:0000259" key="9">
    <source>
        <dbReference type="Pfam" id="PF00370"/>
    </source>
</evidence>
<reference evidence="12 14" key="2">
    <citation type="submission" date="2020-02" db="EMBL/GenBank/DDBJ databases">
        <authorList>
            <person name="Feng H."/>
        </authorList>
    </citation>
    <scope>NUCLEOTIDE SEQUENCE [LARGE SCALE GENOMIC DNA]</scope>
    <source>
        <strain evidence="12 14">Gsoil 114</strain>
    </source>
</reference>
<comment type="similarity">
    <text evidence="1">Belongs to the FGGY kinase family.</text>
</comment>
<dbReference type="EMBL" id="JAAIWK010000002">
    <property type="protein sequence ID" value="NEY18872.1"/>
    <property type="molecule type" value="Genomic_DNA"/>
</dbReference>
<keyword evidence="14" id="KW-1185">Reference proteome</keyword>
<feature type="binding site" evidence="7">
    <location>
        <position position="301"/>
    </location>
    <ligand>
        <name>ATP</name>
        <dbReference type="ChEBI" id="CHEBI:30616"/>
    </ligand>
</feature>
<evidence type="ECO:0000256" key="4">
    <source>
        <dbReference type="ARBA" id="ARBA00022777"/>
    </source>
</evidence>
<feature type="binding site" evidence="7">
    <location>
        <begin position="10"/>
        <end position="14"/>
    </location>
    <ligand>
        <name>ATP</name>
        <dbReference type="ChEBI" id="CHEBI:30616"/>
    </ligand>
</feature>
<evidence type="ECO:0000256" key="8">
    <source>
        <dbReference type="NCBIfam" id="TIGR02627"/>
    </source>
</evidence>
<dbReference type="Proteomes" id="UP000476934">
    <property type="component" value="Unassembled WGS sequence"/>
</dbReference>
<feature type="disulfide bond" evidence="7">
    <location>
        <begin position="351"/>
        <end position="368"/>
    </location>
</feature>
<evidence type="ECO:0000256" key="7">
    <source>
        <dbReference type="HAMAP-Rule" id="MF_01535"/>
    </source>
</evidence>
<evidence type="ECO:0000256" key="2">
    <source>
        <dbReference type="ARBA" id="ARBA00022679"/>
    </source>
</evidence>
<dbReference type="InterPro" id="IPR018485">
    <property type="entry name" value="FGGY_C"/>
</dbReference>
<evidence type="ECO:0000256" key="5">
    <source>
        <dbReference type="ARBA" id="ARBA00022840"/>
    </source>
</evidence>
<dbReference type="EMBL" id="JRUN01000014">
    <property type="protein sequence ID" value="KHD85891.1"/>
    <property type="molecule type" value="Genomic_DNA"/>
</dbReference>
<dbReference type="GO" id="GO:0005524">
    <property type="term" value="F:ATP binding"/>
    <property type="evidence" value="ECO:0007669"/>
    <property type="project" value="UniProtKB-KW"/>
</dbReference>
<dbReference type="Proteomes" id="UP000030588">
    <property type="component" value="Unassembled WGS sequence"/>
</dbReference>
<feature type="binding site" evidence="7">
    <location>
        <position position="293"/>
    </location>
    <ligand>
        <name>substrate</name>
    </ligand>
</feature>
<dbReference type="RefSeq" id="WP_035353937.1">
    <property type="nucleotide sequence ID" value="NZ_JAAIWK010000002.1"/>
</dbReference>
<dbReference type="Gene3D" id="3.30.420.40">
    <property type="match status" value="2"/>
</dbReference>
<dbReference type="PANTHER" id="PTHR43095:SF2">
    <property type="entry name" value="GLUCONOKINASE"/>
    <property type="match status" value="1"/>
</dbReference>
<keyword evidence="4 7" id="KW-0418">Kinase</keyword>
<keyword evidence="7" id="KW-0460">Magnesium</keyword>
<feature type="domain" description="Carbohydrate kinase FGGY C-terminal" evidence="10">
    <location>
        <begin position="250"/>
        <end position="437"/>
    </location>
</feature>
<dbReference type="AlphaFoldDB" id="A0A0A6VE87"/>
<evidence type="ECO:0000256" key="3">
    <source>
        <dbReference type="ARBA" id="ARBA00022741"/>
    </source>
</evidence>
<dbReference type="Pfam" id="PF02782">
    <property type="entry name" value="FGGY_C"/>
    <property type="match status" value="1"/>
</dbReference>
<gene>
    <name evidence="7 12" type="primary">rhaB</name>
    <name evidence="12" type="ORF">G4D61_02670</name>
    <name evidence="11" type="ORF">NG54_06470</name>
</gene>
<dbReference type="EC" id="2.7.1.5" evidence="7 8"/>
<dbReference type="SMR" id="A0A0A6VE87"/>
<name>A0A0A6VE87_9BACI</name>
<feature type="domain" description="Carbohydrate kinase FGGY N-terminal" evidence="9">
    <location>
        <begin position="3"/>
        <end position="241"/>
    </location>
</feature>
<dbReference type="InterPro" id="IPR050406">
    <property type="entry name" value="FGGY_Carb_Kinase"/>
</dbReference>
<protein>
    <recommendedName>
        <fullName evidence="7 8">Rhamnulokinase</fullName>
        <shortName evidence="7">RhaB</shortName>
        <ecNumber evidence="7 8">2.7.1.5</ecNumber>
    </recommendedName>
    <alternativeName>
        <fullName evidence="7">ATP:L-rhamnulose phosphotransferase</fullName>
    </alternativeName>
    <alternativeName>
        <fullName evidence="7">L-rhamnulose 1-kinase</fullName>
    </alternativeName>
    <alternativeName>
        <fullName evidence="7">Rhamnulose kinase</fullName>
    </alternativeName>
</protein>
<reference evidence="12 14" key="3">
    <citation type="submission" date="2020-03" db="EMBL/GenBank/DDBJ databases">
        <title>Bacillus aquiflavi sp. nov., isolated from yellow water of strong flavor Chinese baijiu in Yibin region of China.</title>
        <authorList>
            <person name="Xie J."/>
        </authorList>
    </citation>
    <scope>NUCLEOTIDE SEQUENCE [LARGE SCALE GENOMIC DNA]</scope>
    <source>
        <strain evidence="12 14">Gsoil 114</strain>
    </source>
</reference>
<dbReference type="HAMAP" id="MF_01535">
    <property type="entry name" value="Rhamnulokinase"/>
    <property type="match status" value="1"/>
</dbReference>
<keyword evidence="7" id="KW-1015">Disulfide bond</keyword>
<comment type="cofactor">
    <cofactor evidence="7">
        <name>Mg(2+)</name>
        <dbReference type="ChEBI" id="CHEBI:18420"/>
    </cofactor>
</comment>
<dbReference type="InterPro" id="IPR013449">
    <property type="entry name" value="Rhamnulokinase"/>
</dbReference>
<accession>A0A0A6VE87</accession>
<feature type="binding site" evidence="7">
    <location>
        <begin position="233"/>
        <end position="235"/>
    </location>
    <ligand>
        <name>substrate</name>
    </ligand>
</feature>
<dbReference type="FunFam" id="3.30.420.40:FF:000064">
    <property type="entry name" value="Rhamnulokinase"/>
    <property type="match status" value="1"/>
</dbReference>
<keyword evidence="3 7" id="KW-0547">Nucleotide-binding</keyword>
<dbReference type="InterPro" id="IPR018484">
    <property type="entry name" value="FGGY_N"/>
</dbReference>
<comment type="caution">
    <text evidence="11">The sequence shown here is derived from an EMBL/GenBank/DDBJ whole genome shotgun (WGS) entry which is preliminary data.</text>
</comment>
<comment type="catalytic activity">
    <reaction evidence="7">
        <text>L-rhamnulose + ATP = L-rhamnulose 1-phosphate + ADP + H(+)</text>
        <dbReference type="Rhea" id="RHEA:20117"/>
        <dbReference type="ChEBI" id="CHEBI:15378"/>
        <dbReference type="ChEBI" id="CHEBI:17897"/>
        <dbReference type="ChEBI" id="CHEBI:30616"/>
        <dbReference type="ChEBI" id="CHEBI:58313"/>
        <dbReference type="ChEBI" id="CHEBI:456216"/>
        <dbReference type="EC" id="2.7.1.5"/>
    </reaction>
</comment>
<dbReference type="UniPathway" id="UPA00541">
    <property type="reaction ID" value="UER00602"/>
</dbReference>
<feature type="active site" description="Proton acceptor" evidence="7">
    <location>
        <position position="234"/>
    </location>
</feature>
<evidence type="ECO:0000313" key="13">
    <source>
        <dbReference type="Proteomes" id="UP000030588"/>
    </source>
</evidence>
<proteinExistence type="inferred from homology"/>
<dbReference type="InterPro" id="IPR043129">
    <property type="entry name" value="ATPase_NBD"/>
</dbReference>
<dbReference type="STRING" id="363870.NG54_06470"/>
<dbReference type="CDD" id="cd07771">
    <property type="entry name" value="ASKHA_NBD_FGGY_RhaB-like"/>
    <property type="match status" value="1"/>
</dbReference>
<evidence type="ECO:0000313" key="12">
    <source>
        <dbReference type="EMBL" id="NEY18872.1"/>
    </source>
</evidence>
<dbReference type="PANTHER" id="PTHR43095">
    <property type="entry name" value="SUGAR KINASE"/>
    <property type="match status" value="1"/>
</dbReference>
<evidence type="ECO:0000256" key="6">
    <source>
        <dbReference type="ARBA" id="ARBA00023308"/>
    </source>
</evidence>
<evidence type="ECO:0000313" key="14">
    <source>
        <dbReference type="Proteomes" id="UP000476934"/>
    </source>
</evidence>
<keyword evidence="6 7" id="KW-0684">Rhamnose metabolism</keyword>
<keyword evidence="5 7" id="KW-0067">ATP-binding</keyword>
<dbReference type="GO" id="GO:0008993">
    <property type="term" value="F:rhamnulokinase activity"/>
    <property type="evidence" value="ECO:0007669"/>
    <property type="project" value="UniProtKB-UniRule"/>
</dbReference>
<organism evidence="11 13">
    <name type="scientific">Heyndrickxia ginsengihumi</name>
    <dbReference type="NCBI Taxonomy" id="363870"/>
    <lineage>
        <taxon>Bacteria</taxon>
        <taxon>Bacillati</taxon>
        <taxon>Bacillota</taxon>
        <taxon>Bacilli</taxon>
        <taxon>Bacillales</taxon>
        <taxon>Bacillaceae</taxon>
        <taxon>Heyndrickxia</taxon>
    </lineage>
</organism>
<dbReference type="NCBIfam" id="TIGR02627">
    <property type="entry name" value="rhamnulo_kin"/>
    <property type="match status" value="1"/>
</dbReference>
<dbReference type="OrthoDB" id="9761504at2"/>
<feature type="binding site" evidence="7">
    <location>
        <position position="400"/>
    </location>
    <ligand>
        <name>ATP</name>
        <dbReference type="ChEBI" id="CHEBI:30616"/>
    </ligand>
</feature>
<feature type="binding site" evidence="7">
    <location>
        <position position="256"/>
    </location>
    <ligand>
        <name>ATP</name>
        <dbReference type="ChEBI" id="CHEBI:30616"/>
    </ligand>
</feature>
<dbReference type="SUPFAM" id="SSF53067">
    <property type="entry name" value="Actin-like ATPase domain"/>
    <property type="match status" value="2"/>
</dbReference>
<comment type="function">
    <text evidence="7">Involved in the catabolism of L-rhamnose (6-deoxy-L-mannose). Catalyzes the transfer of the gamma-phosphate group from ATP to the 1-hydroxyl group of L-rhamnulose to yield L-rhamnulose 1-phosphate.</text>
</comment>
<dbReference type="PIRSF" id="PIRSF000538">
    <property type="entry name" value="GlpK"/>
    <property type="match status" value="1"/>
</dbReference>